<dbReference type="EMBL" id="JAKXMK010000030">
    <property type="protein sequence ID" value="MCH6170170.1"/>
    <property type="molecule type" value="Genomic_DNA"/>
</dbReference>
<keyword evidence="6 11" id="KW-0067">ATP-binding</keyword>
<keyword evidence="2" id="KW-0813">Transport</keyword>
<feature type="domain" description="ABC transporter" evidence="10">
    <location>
        <begin position="358"/>
        <end position="588"/>
    </location>
</feature>
<keyword evidence="7 9" id="KW-1133">Transmembrane helix</keyword>
<evidence type="ECO:0000313" key="11">
    <source>
        <dbReference type="EMBL" id="MCH6170170.1"/>
    </source>
</evidence>
<keyword evidence="5" id="KW-0547">Nucleotide-binding</keyword>
<evidence type="ECO:0000256" key="1">
    <source>
        <dbReference type="ARBA" id="ARBA00004651"/>
    </source>
</evidence>
<feature type="transmembrane region" description="Helical" evidence="9">
    <location>
        <begin position="294"/>
        <end position="319"/>
    </location>
</feature>
<evidence type="ECO:0000256" key="5">
    <source>
        <dbReference type="ARBA" id="ARBA00022741"/>
    </source>
</evidence>
<dbReference type="SUPFAM" id="SSF52540">
    <property type="entry name" value="P-loop containing nucleoside triphosphate hydrolases"/>
    <property type="match status" value="1"/>
</dbReference>
<dbReference type="PROSITE" id="PS50893">
    <property type="entry name" value="ABC_TRANSPORTER_2"/>
    <property type="match status" value="1"/>
</dbReference>
<dbReference type="PANTHER" id="PTHR45772">
    <property type="entry name" value="CONSERVED COMPONENT OF ABC TRANSPORTER FOR NATURAL AMINO ACIDS-RELATED"/>
    <property type="match status" value="1"/>
</dbReference>
<dbReference type="InterPro" id="IPR043428">
    <property type="entry name" value="LivM-like"/>
</dbReference>
<gene>
    <name evidence="11" type="ORF">MMF94_31095</name>
</gene>
<feature type="transmembrane region" description="Helical" evidence="9">
    <location>
        <begin position="124"/>
        <end position="146"/>
    </location>
</feature>
<evidence type="ECO:0000256" key="9">
    <source>
        <dbReference type="SAM" id="Phobius"/>
    </source>
</evidence>
<dbReference type="InterPro" id="IPR001851">
    <property type="entry name" value="ABC_transp_permease"/>
</dbReference>
<dbReference type="SMART" id="SM00382">
    <property type="entry name" value="AAA"/>
    <property type="match status" value="1"/>
</dbReference>
<evidence type="ECO:0000259" key="10">
    <source>
        <dbReference type="PROSITE" id="PS50893"/>
    </source>
</evidence>
<dbReference type="RefSeq" id="WP_241040979.1">
    <property type="nucleotide sequence ID" value="NZ_BAAAJF010000049.1"/>
</dbReference>
<keyword evidence="8 9" id="KW-0472">Membrane</keyword>
<dbReference type="InterPro" id="IPR051120">
    <property type="entry name" value="ABC_AA/LPS_Transport"/>
</dbReference>
<evidence type="ECO:0000256" key="3">
    <source>
        <dbReference type="ARBA" id="ARBA00022475"/>
    </source>
</evidence>
<accession>A0ABS9TNQ6</accession>
<proteinExistence type="predicted"/>
<dbReference type="CDD" id="cd06581">
    <property type="entry name" value="TM_PBP1_LivM_like"/>
    <property type="match status" value="1"/>
</dbReference>
<evidence type="ECO:0000256" key="7">
    <source>
        <dbReference type="ARBA" id="ARBA00022989"/>
    </source>
</evidence>
<dbReference type="Gene3D" id="3.40.50.300">
    <property type="entry name" value="P-loop containing nucleotide triphosphate hydrolases"/>
    <property type="match status" value="1"/>
</dbReference>
<evidence type="ECO:0000256" key="4">
    <source>
        <dbReference type="ARBA" id="ARBA00022692"/>
    </source>
</evidence>
<protein>
    <submittedName>
        <fullName evidence="11">Branched-chain amino acid ABC transporter ATP-binding protein/permease</fullName>
    </submittedName>
</protein>
<dbReference type="InterPro" id="IPR003439">
    <property type="entry name" value="ABC_transporter-like_ATP-bd"/>
</dbReference>
<dbReference type="Proteomes" id="UP001299970">
    <property type="component" value="Unassembled WGS sequence"/>
</dbReference>
<reference evidence="11 12" key="1">
    <citation type="submission" date="2022-03" db="EMBL/GenBank/DDBJ databases">
        <title>Pseudonocardia alaer sp. nov., a novel actinomycete isolated from reed forest soil.</title>
        <authorList>
            <person name="Wang L."/>
        </authorList>
    </citation>
    <scope>NUCLEOTIDE SEQUENCE [LARGE SCALE GENOMIC DNA]</scope>
    <source>
        <strain evidence="11 12">Y-16303</strain>
    </source>
</reference>
<dbReference type="InterPro" id="IPR003593">
    <property type="entry name" value="AAA+_ATPase"/>
</dbReference>
<feature type="transmembrane region" description="Helical" evidence="9">
    <location>
        <begin position="219"/>
        <end position="237"/>
    </location>
</feature>
<feature type="transmembrane region" description="Helical" evidence="9">
    <location>
        <begin position="171"/>
        <end position="191"/>
    </location>
</feature>
<dbReference type="Pfam" id="PF02653">
    <property type="entry name" value="BPD_transp_2"/>
    <property type="match status" value="1"/>
</dbReference>
<dbReference type="Pfam" id="PF12399">
    <property type="entry name" value="BCA_ABC_TP_C"/>
    <property type="match status" value="1"/>
</dbReference>
<organism evidence="11 12">
    <name type="scientific">Pseudonocardia alaniniphila</name>
    <dbReference type="NCBI Taxonomy" id="75291"/>
    <lineage>
        <taxon>Bacteria</taxon>
        <taxon>Bacillati</taxon>
        <taxon>Actinomycetota</taxon>
        <taxon>Actinomycetes</taxon>
        <taxon>Pseudonocardiales</taxon>
        <taxon>Pseudonocardiaceae</taxon>
        <taxon>Pseudonocardia</taxon>
    </lineage>
</organism>
<comment type="caution">
    <text evidence="11">The sequence shown here is derived from an EMBL/GenBank/DDBJ whole genome shotgun (WGS) entry which is preliminary data.</text>
</comment>
<dbReference type="PANTHER" id="PTHR45772:SF1">
    <property type="entry name" value="ABC TRANSPORTER ATP-BINDING PROTEIN"/>
    <property type="match status" value="1"/>
</dbReference>
<sequence>MSSAELTTRPRQLGRLAGAEVVALALLLLAFTLPKITADPFLLFFTPTVIVAVLATLHVWILLRVDLLSFASPSFMAIGGYCAALTATHLTDNAIALVVLCFAIPAVVALPIGALVLRLRGTYFALVTFVLAQVTVLVIQMSPAWLGGNSGISGFPAAQLGTETFGARGPLLRYSVIIGIVGVLVVAAVTIRWRRHFAGIKENEPLAASFGLLPWWHKTLAFVAGAGVAGLAGLVLVNQIGNAHPESFSPFSAVNHVAGAVVGGAGSILGPIVGATVLSWLTHTFAEEAQYAQLLLGGVMVLVVLFARDGLTGLVAAAARMLTPATAHERPMPTHHPVAVTIAQPTPAGAHPDRPPVLDVEGIAKSFGGVAAVSGISLGVAPGEVLGVIGPNGAGKTTLVSMLAGQLTPTAGTVRLAGHRVTGMSSGRLARQGIARSYQHVSVFATVTVRENLARARAYSSRWMDAADLDRLLARMGLAERLDDRAGDLPYGLQKTLGLVMALAIEPRVLLLDEPAAGLESSERHRVDEIVAWAVARNCAVLLVEHDMDLVRRICDRVLVMDTGRPLAAGVPDEVLADPAVISAYLGTDEPEVVR</sequence>
<dbReference type="Pfam" id="PF00005">
    <property type="entry name" value="ABC_tran"/>
    <property type="match status" value="1"/>
</dbReference>
<comment type="subcellular location">
    <subcellularLocation>
        <location evidence="1">Cell membrane</location>
        <topology evidence="1">Multi-pass membrane protein</topology>
    </subcellularLocation>
</comment>
<feature type="transmembrane region" description="Helical" evidence="9">
    <location>
        <begin position="94"/>
        <end position="117"/>
    </location>
</feature>
<dbReference type="GO" id="GO:0005524">
    <property type="term" value="F:ATP binding"/>
    <property type="evidence" value="ECO:0007669"/>
    <property type="project" value="UniProtKB-KW"/>
</dbReference>
<dbReference type="CDD" id="cd03219">
    <property type="entry name" value="ABC_Mj1267_LivG_branched"/>
    <property type="match status" value="1"/>
</dbReference>
<feature type="transmembrane region" description="Helical" evidence="9">
    <location>
        <begin position="12"/>
        <end position="34"/>
    </location>
</feature>
<feature type="transmembrane region" description="Helical" evidence="9">
    <location>
        <begin position="70"/>
        <end position="88"/>
    </location>
</feature>
<keyword evidence="12" id="KW-1185">Reference proteome</keyword>
<dbReference type="InterPro" id="IPR032823">
    <property type="entry name" value="BCA_ABC_TP_C"/>
</dbReference>
<keyword evidence="3" id="KW-1003">Cell membrane</keyword>
<feature type="transmembrane region" description="Helical" evidence="9">
    <location>
        <begin position="40"/>
        <end position="63"/>
    </location>
</feature>
<dbReference type="InterPro" id="IPR027417">
    <property type="entry name" value="P-loop_NTPase"/>
</dbReference>
<evidence type="ECO:0000313" key="12">
    <source>
        <dbReference type="Proteomes" id="UP001299970"/>
    </source>
</evidence>
<evidence type="ECO:0000256" key="8">
    <source>
        <dbReference type="ARBA" id="ARBA00023136"/>
    </source>
</evidence>
<keyword evidence="4 9" id="KW-0812">Transmembrane</keyword>
<name>A0ABS9TNQ6_9PSEU</name>
<evidence type="ECO:0000256" key="2">
    <source>
        <dbReference type="ARBA" id="ARBA00022448"/>
    </source>
</evidence>
<evidence type="ECO:0000256" key="6">
    <source>
        <dbReference type="ARBA" id="ARBA00022840"/>
    </source>
</evidence>
<feature type="transmembrane region" description="Helical" evidence="9">
    <location>
        <begin position="257"/>
        <end position="282"/>
    </location>
</feature>